<sequence>MKLLVLSGLTCDQGRRRVLDGIDLTIRAGEFVGLLGRNGAGKTTLLRAAQGLIPAGGWSSLADMPAHERARMAAFMPQGREIAWPMSVESLVALGRIAHPDAAGAADLAATERAIAALDLGALRHRPATGLSGGEQARALIARALAQETSLLLADEPISGLDPAAQIRVMRLFAALAKDGKGVVASLHDLGLAARHCTRLVLLEQGRIVADGAPSKVLSARNLAQCFGITAQMTQTADGLSFQVQDVTEPH</sequence>
<reference evidence="4 5" key="1">
    <citation type="submission" date="2019-11" db="EMBL/GenBank/DDBJ databases">
        <authorList>
            <person name="Dong K."/>
        </authorList>
    </citation>
    <scope>NUCLEOTIDE SEQUENCE [LARGE SCALE GENOMIC DNA]</scope>
    <source>
        <strain evidence="4 5">NBRC 112902</strain>
    </source>
</reference>
<dbReference type="Pfam" id="PF00005">
    <property type="entry name" value="ABC_tran"/>
    <property type="match status" value="1"/>
</dbReference>
<dbReference type="Gene3D" id="3.40.50.300">
    <property type="entry name" value="P-loop containing nucleotide triphosphate hydrolases"/>
    <property type="match status" value="1"/>
</dbReference>
<dbReference type="PROSITE" id="PS50893">
    <property type="entry name" value="ABC_TRANSPORTER_2"/>
    <property type="match status" value="1"/>
</dbReference>
<keyword evidence="1" id="KW-0547">Nucleotide-binding</keyword>
<feature type="domain" description="ABC transporter" evidence="3">
    <location>
        <begin position="4"/>
        <end position="230"/>
    </location>
</feature>
<accession>A0A844HHI6</accession>
<comment type="caution">
    <text evidence="4">The sequence shown here is derived from an EMBL/GenBank/DDBJ whole genome shotgun (WGS) entry which is preliminary data.</text>
</comment>
<dbReference type="InterPro" id="IPR017871">
    <property type="entry name" value="ABC_transporter-like_CS"/>
</dbReference>
<name>A0A844HHI6_9RHOB</name>
<dbReference type="PANTHER" id="PTHR42794:SF2">
    <property type="entry name" value="ABC TRANSPORTER ATP-BINDING PROTEIN"/>
    <property type="match status" value="1"/>
</dbReference>
<dbReference type="SMART" id="SM00382">
    <property type="entry name" value="AAA"/>
    <property type="match status" value="1"/>
</dbReference>
<dbReference type="OrthoDB" id="9805601at2"/>
<evidence type="ECO:0000259" key="3">
    <source>
        <dbReference type="PROSITE" id="PS50893"/>
    </source>
</evidence>
<protein>
    <submittedName>
        <fullName evidence="4">ATP-binding cassette domain-containing protein</fullName>
    </submittedName>
</protein>
<evidence type="ECO:0000256" key="1">
    <source>
        <dbReference type="ARBA" id="ARBA00022741"/>
    </source>
</evidence>
<dbReference type="InterPro" id="IPR003593">
    <property type="entry name" value="AAA+_ATPase"/>
</dbReference>
<dbReference type="AlphaFoldDB" id="A0A844HHI6"/>
<keyword evidence="2 4" id="KW-0067">ATP-binding</keyword>
<proteinExistence type="predicted"/>
<dbReference type="Proteomes" id="UP000449846">
    <property type="component" value="Unassembled WGS sequence"/>
</dbReference>
<dbReference type="InterPro" id="IPR003439">
    <property type="entry name" value="ABC_transporter-like_ATP-bd"/>
</dbReference>
<dbReference type="GO" id="GO:0016887">
    <property type="term" value="F:ATP hydrolysis activity"/>
    <property type="evidence" value="ECO:0007669"/>
    <property type="project" value="InterPro"/>
</dbReference>
<dbReference type="InterPro" id="IPR027417">
    <property type="entry name" value="P-loop_NTPase"/>
</dbReference>
<evidence type="ECO:0000313" key="4">
    <source>
        <dbReference type="EMBL" id="MTH58418.1"/>
    </source>
</evidence>
<dbReference type="EMBL" id="WMIG01000001">
    <property type="protein sequence ID" value="MTH58418.1"/>
    <property type="molecule type" value="Genomic_DNA"/>
</dbReference>
<organism evidence="4 5">
    <name type="scientific">Paracoccus litorisediminis</name>
    <dbReference type="NCBI Taxonomy" id="2006130"/>
    <lineage>
        <taxon>Bacteria</taxon>
        <taxon>Pseudomonadati</taxon>
        <taxon>Pseudomonadota</taxon>
        <taxon>Alphaproteobacteria</taxon>
        <taxon>Rhodobacterales</taxon>
        <taxon>Paracoccaceae</taxon>
        <taxon>Paracoccus</taxon>
    </lineage>
</organism>
<evidence type="ECO:0000256" key="2">
    <source>
        <dbReference type="ARBA" id="ARBA00022840"/>
    </source>
</evidence>
<gene>
    <name evidence="4" type="ORF">GL300_04245</name>
</gene>
<dbReference type="PROSITE" id="PS00211">
    <property type="entry name" value="ABC_TRANSPORTER_1"/>
    <property type="match status" value="1"/>
</dbReference>
<dbReference type="PANTHER" id="PTHR42794">
    <property type="entry name" value="HEMIN IMPORT ATP-BINDING PROTEIN HMUV"/>
    <property type="match status" value="1"/>
</dbReference>
<evidence type="ECO:0000313" key="5">
    <source>
        <dbReference type="Proteomes" id="UP000449846"/>
    </source>
</evidence>
<dbReference type="SUPFAM" id="SSF52540">
    <property type="entry name" value="P-loop containing nucleoside triphosphate hydrolases"/>
    <property type="match status" value="1"/>
</dbReference>
<dbReference type="RefSeq" id="WP_155038299.1">
    <property type="nucleotide sequence ID" value="NZ_JBHGCD010000001.1"/>
</dbReference>
<dbReference type="GO" id="GO:0005524">
    <property type="term" value="F:ATP binding"/>
    <property type="evidence" value="ECO:0007669"/>
    <property type="project" value="UniProtKB-KW"/>
</dbReference>
<dbReference type="CDD" id="cd03214">
    <property type="entry name" value="ABC_Iron-Siderophores_B12_Hemin"/>
    <property type="match status" value="1"/>
</dbReference>
<keyword evidence="5" id="KW-1185">Reference proteome</keyword>